<reference evidence="2 3" key="1">
    <citation type="submission" date="2013-03" db="EMBL/GenBank/DDBJ databases">
        <title>Salinisphaera hydrothermalis C41B8 Genome Sequencing.</title>
        <authorList>
            <person name="Li C."/>
            <person name="Lai Q."/>
            <person name="Shao Z."/>
        </authorList>
    </citation>
    <scope>NUCLEOTIDE SEQUENCE [LARGE SCALE GENOMIC DNA]</scope>
    <source>
        <strain evidence="2 3">C41B8</strain>
    </source>
</reference>
<evidence type="ECO:0000313" key="2">
    <source>
        <dbReference type="EMBL" id="KEZ78198.1"/>
    </source>
</evidence>
<protein>
    <submittedName>
        <fullName evidence="2">Uncharacterized protein</fullName>
    </submittedName>
</protein>
<proteinExistence type="predicted"/>
<dbReference type="AlphaFoldDB" id="A0A084INB4"/>
<organism evidence="2 3">
    <name type="scientific">Salinisphaera hydrothermalis (strain C41B8)</name>
    <dbReference type="NCBI Taxonomy" id="1304275"/>
    <lineage>
        <taxon>Bacteria</taxon>
        <taxon>Pseudomonadati</taxon>
        <taxon>Pseudomonadota</taxon>
        <taxon>Gammaproteobacteria</taxon>
        <taxon>Salinisphaerales</taxon>
        <taxon>Salinisphaeraceae</taxon>
        <taxon>Salinisphaera</taxon>
    </lineage>
</organism>
<comment type="caution">
    <text evidence="2">The sequence shown here is derived from an EMBL/GenBank/DDBJ whole genome shotgun (WGS) entry which is preliminary data.</text>
</comment>
<dbReference type="Proteomes" id="UP000028302">
    <property type="component" value="Unassembled WGS sequence"/>
</dbReference>
<evidence type="ECO:0000256" key="1">
    <source>
        <dbReference type="SAM" id="MobiDB-lite"/>
    </source>
</evidence>
<evidence type="ECO:0000313" key="3">
    <source>
        <dbReference type="Proteomes" id="UP000028302"/>
    </source>
</evidence>
<gene>
    <name evidence="2" type="ORF">C41B8_06422</name>
</gene>
<sequence length="87" mass="9940">MPANGERRTANGERNNRNRMHDTRPNPLARDDGYRPRQHNADRVHAWRDRANRARFDGPNDLCRGHHLAATNRHSLGTARIAPRSAA</sequence>
<name>A0A084INB4_SALHC</name>
<keyword evidence="3" id="KW-1185">Reference proteome</keyword>
<dbReference type="EMBL" id="APNK01000006">
    <property type="protein sequence ID" value="KEZ78198.1"/>
    <property type="molecule type" value="Genomic_DNA"/>
</dbReference>
<accession>A0A084INB4</accession>
<feature type="region of interest" description="Disordered" evidence="1">
    <location>
        <begin position="1"/>
        <end position="46"/>
    </location>
</feature>